<sequence>MIVGLPRRIGPRQRYVPGGVVAADLSKQITPEIIDHTSPS</sequence>
<organism evidence="1 2">
    <name type="scientific">Actinomyces naeslundii (strain ATCC 12104 / DSM 43013 / CCUG 2238 / JCM 8349 / NCTC 10301 / Howell 279)</name>
    <dbReference type="NCBI Taxonomy" id="1115803"/>
    <lineage>
        <taxon>Bacteria</taxon>
        <taxon>Bacillati</taxon>
        <taxon>Actinomycetota</taxon>
        <taxon>Actinomycetes</taxon>
        <taxon>Actinomycetales</taxon>
        <taxon>Actinomycetaceae</taxon>
        <taxon>Actinomyces</taxon>
    </lineage>
</organism>
<gene>
    <name evidence="1" type="ORF">HMPREF1129_1187</name>
</gene>
<comment type="caution">
    <text evidence="1">The sequence shown here is derived from an EMBL/GenBank/DDBJ whole genome shotgun (WGS) entry which is preliminary data.</text>
</comment>
<proteinExistence type="predicted"/>
<reference evidence="1 2" key="1">
    <citation type="submission" date="2012-07" db="EMBL/GenBank/DDBJ databases">
        <authorList>
            <person name="Durkin A.S."/>
            <person name="McCorrison J."/>
            <person name="Torralba M."/>
            <person name="Gillis M."/>
            <person name="Methe B."/>
            <person name="Sutton G."/>
            <person name="Nelson K.E."/>
        </authorList>
    </citation>
    <scope>NUCLEOTIDE SEQUENCE [LARGE SCALE GENOMIC DNA]</scope>
    <source>
        <strain evidence="2">ATCC 12104 / DSM 43013 / CCUG 2238 / JCM 8349 / NCTC 10301 / Howell 279</strain>
    </source>
</reference>
<dbReference type="EMBL" id="ALJK01000098">
    <property type="protein sequence ID" value="EJN85049.1"/>
    <property type="molecule type" value="Genomic_DNA"/>
</dbReference>
<evidence type="ECO:0000313" key="1">
    <source>
        <dbReference type="EMBL" id="EJN85049.1"/>
    </source>
</evidence>
<accession>J3JK50</accession>
<protein>
    <submittedName>
        <fullName evidence="1">Uncharacterized protein</fullName>
    </submittedName>
</protein>
<dbReference type="Proteomes" id="UP000007814">
    <property type="component" value="Unassembled WGS sequence"/>
</dbReference>
<evidence type="ECO:0000313" key="2">
    <source>
        <dbReference type="Proteomes" id="UP000007814"/>
    </source>
</evidence>
<dbReference type="PATRIC" id="fig|1115803.3.peg.1123"/>
<name>J3JK50_ACTNH</name>
<dbReference type="AlphaFoldDB" id="J3JK50"/>